<dbReference type="Proteomes" id="UP000594261">
    <property type="component" value="Chromosome 11"/>
</dbReference>
<feature type="compositionally biased region" description="Basic and acidic residues" evidence="1">
    <location>
        <begin position="75"/>
        <end position="87"/>
    </location>
</feature>
<dbReference type="OMA" id="NTPRVHI"/>
<feature type="region of interest" description="Disordered" evidence="1">
    <location>
        <begin position="75"/>
        <end position="96"/>
    </location>
</feature>
<dbReference type="AlphaFoldDB" id="A0A7N2MZ54"/>
<dbReference type="EnsemblPlants" id="QL11p054612:mrna">
    <property type="protein sequence ID" value="QL11p054612:mrna:CDS:1"/>
    <property type="gene ID" value="QL11p054612"/>
</dbReference>
<dbReference type="InParanoid" id="A0A7N2MZ54"/>
<organism evidence="2 3">
    <name type="scientific">Quercus lobata</name>
    <name type="common">Valley oak</name>
    <dbReference type="NCBI Taxonomy" id="97700"/>
    <lineage>
        <taxon>Eukaryota</taxon>
        <taxon>Viridiplantae</taxon>
        <taxon>Streptophyta</taxon>
        <taxon>Embryophyta</taxon>
        <taxon>Tracheophyta</taxon>
        <taxon>Spermatophyta</taxon>
        <taxon>Magnoliopsida</taxon>
        <taxon>eudicotyledons</taxon>
        <taxon>Gunneridae</taxon>
        <taxon>Pentapetalae</taxon>
        <taxon>rosids</taxon>
        <taxon>fabids</taxon>
        <taxon>Fagales</taxon>
        <taxon>Fagaceae</taxon>
        <taxon>Quercus</taxon>
    </lineage>
</organism>
<name>A0A7N2MZ54_QUELO</name>
<evidence type="ECO:0000313" key="3">
    <source>
        <dbReference type="Proteomes" id="UP000594261"/>
    </source>
</evidence>
<dbReference type="EMBL" id="LRBV02000011">
    <property type="status" value="NOT_ANNOTATED_CDS"/>
    <property type="molecule type" value="Genomic_DNA"/>
</dbReference>
<reference evidence="2 3" key="1">
    <citation type="journal article" date="2016" name="G3 (Bethesda)">
        <title>First Draft Assembly and Annotation of the Genome of a California Endemic Oak Quercus lobata Nee (Fagaceae).</title>
        <authorList>
            <person name="Sork V.L."/>
            <person name="Fitz-Gibbon S.T."/>
            <person name="Puiu D."/>
            <person name="Crepeau M."/>
            <person name="Gugger P.F."/>
            <person name="Sherman R."/>
            <person name="Stevens K."/>
            <person name="Langley C.H."/>
            <person name="Pellegrini M."/>
            <person name="Salzberg S.L."/>
        </authorList>
    </citation>
    <scope>NUCLEOTIDE SEQUENCE [LARGE SCALE GENOMIC DNA]</scope>
    <source>
        <strain evidence="2 3">cv. SW786</strain>
    </source>
</reference>
<protein>
    <submittedName>
        <fullName evidence="2">Uncharacterized protein</fullName>
    </submittedName>
</protein>
<evidence type="ECO:0000256" key="1">
    <source>
        <dbReference type="SAM" id="MobiDB-lite"/>
    </source>
</evidence>
<accession>A0A7N2MZ54</accession>
<evidence type="ECO:0000313" key="2">
    <source>
        <dbReference type="EnsemblPlants" id="QL11p054612:mrna:CDS:1"/>
    </source>
</evidence>
<reference evidence="2" key="2">
    <citation type="submission" date="2021-01" db="UniProtKB">
        <authorList>
            <consortium name="EnsemblPlants"/>
        </authorList>
    </citation>
    <scope>IDENTIFICATION</scope>
</reference>
<keyword evidence="3" id="KW-1185">Reference proteome</keyword>
<dbReference type="Gramene" id="QL11p054612:mrna">
    <property type="protein sequence ID" value="QL11p054612:mrna:CDS:1"/>
    <property type="gene ID" value="QL11p054612"/>
</dbReference>
<sequence length="163" mass="18985">MSNEIEGDFEDVAISTFKSGLPAEHGLRKSLTGKPVTSLRQLMDRIDKYKRVEEYQQLGKGKAKVIPQERRDFRSDRFNNNQPRRDFAGQSGSTNTQTVNTVFREPVHQVLEKIKNESFFKWPNKMAGNPLKCNQSLYCQYYQDQGHTTEDCRNLWDHLDQLV</sequence>
<proteinExistence type="predicted"/>